<dbReference type="SUPFAM" id="SSF55486">
    <property type="entry name" value="Metalloproteases ('zincins'), catalytic domain"/>
    <property type="match status" value="1"/>
</dbReference>
<evidence type="ECO:0000256" key="6">
    <source>
        <dbReference type="RuleBase" id="RU003983"/>
    </source>
</evidence>
<keyword evidence="2" id="KW-0479">Metal-binding</keyword>
<keyword evidence="5 6" id="KW-0482">Metalloprotease</keyword>
<dbReference type="Proteomes" id="UP001278188">
    <property type="component" value="Unassembled WGS sequence"/>
</dbReference>
<keyword evidence="9" id="KW-1185">Reference proteome</keyword>
<evidence type="ECO:0000256" key="3">
    <source>
        <dbReference type="ARBA" id="ARBA00022801"/>
    </source>
</evidence>
<dbReference type="RefSeq" id="WP_317085095.1">
    <property type="nucleotide sequence ID" value="NZ_JASVDY010000008.1"/>
</dbReference>
<reference evidence="8 9" key="1">
    <citation type="submission" date="2023-06" db="EMBL/GenBank/DDBJ databases">
        <title>Genomic Analysis of Acinetobacter Strains Recovered from South Australian Aquatic Samples provides Insights into the Circulation of Antibiotic Resistance determinants in the Environment.</title>
        <authorList>
            <person name="Tobin L."/>
            <person name="Jarocki V.M."/>
            <person name="Kenyon J."/>
            <person name="Drigo B."/>
            <person name="Donner E."/>
            <person name="Djordjevic S.P."/>
            <person name="Hamidian M."/>
        </authorList>
    </citation>
    <scope>NUCLEOTIDE SEQUENCE [LARGE SCALE GENOMIC DNA]</scope>
    <source>
        <strain evidence="8 9">SAAc652</strain>
    </source>
</reference>
<sequence length="260" mass="28949">MTTTKTGTFGADRKQFMVIPEKAWKAQSERSYKRFVQKAKNSQVMVIDAKLDKVLNNMKSHAESFRTGSKAWNWEINASLNGELNAYGFPGGKVVINTGLYWGLGLNEDELAFVVAHEMAHALRDHNREKASLMVASNVAMLSASAGLGALATVATTVTSQTAYVPKAWTMESEADVLGLEIMANAGYNPEAALSFWKKYQQEEERRKKYNVSPQMSETLFTKRMENISKFLPIMQEKYLQAKNTGADTSVSLTTQNIVK</sequence>
<keyword evidence="3 6" id="KW-0378">Hydrolase</keyword>
<evidence type="ECO:0000256" key="2">
    <source>
        <dbReference type="ARBA" id="ARBA00022723"/>
    </source>
</evidence>
<name>A0ABU3WIX2_9GAMM</name>
<dbReference type="PANTHER" id="PTHR22726">
    <property type="entry name" value="METALLOENDOPEPTIDASE OMA1"/>
    <property type="match status" value="1"/>
</dbReference>
<evidence type="ECO:0000313" key="8">
    <source>
        <dbReference type="EMBL" id="MDV2470368.1"/>
    </source>
</evidence>
<evidence type="ECO:0000256" key="4">
    <source>
        <dbReference type="ARBA" id="ARBA00022833"/>
    </source>
</evidence>
<evidence type="ECO:0000256" key="5">
    <source>
        <dbReference type="ARBA" id="ARBA00023049"/>
    </source>
</evidence>
<dbReference type="PANTHER" id="PTHR22726:SF1">
    <property type="entry name" value="METALLOENDOPEPTIDASE OMA1, MITOCHONDRIAL"/>
    <property type="match status" value="1"/>
</dbReference>
<evidence type="ECO:0000256" key="1">
    <source>
        <dbReference type="ARBA" id="ARBA00022670"/>
    </source>
</evidence>
<dbReference type="Gene3D" id="3.30.2010.10">
    <property type="entry name" value="Metalloproteases ('zincins'), catalytic domain"/>
    <property type="match status" value="1"/>
</dbReference>
<comment type="cofactor">
    <cofactor evidence="6">
        <name>Zn(2+)</name>
        <dbReference type="ChEBI" id="CHEBI:29105"/>
    </cofactor>
    <text evidence="6">Binds 1 zinc ion per subunit.</text>
</comment>
<evidence type="ECO:0000259" key="7">
    <source>
        <dbReference type="Pfam" id="PF01435"/>
    </source>
</evidence>
<keyword evidence="4 6" id="KW-0862">Zinc</keyword>
<proteinExistence type="inferred from homology"/>
<dbReference type="Pfam" id="PF01435">
    <property type="entry name" value="Peptidase_M48"/>
    <property type="match status" value="1"/>
</dbReference>
<protein>
    <submittedName>
        <fullName evidence="8">M48 family metallopeptidase</fullName>
    </submittedName>
</protein>
<dbReference type="EMBL" id="JASVDY010000008">
    <property type="protein sequence ID" value="MDV2470368.1"/>
    <property type="molecule type" value="Genomic_DNA"/>
</dbReference>
<evidence type="ECO:0000313" key="9">
    <source>
        <dbReference type="Proteomes" id="UP001278188"/>
    </source>
</evidence>
<comment type="similarity">
    <text evidence="6">Belongs to the peptidase M48 family.</text>
</comment>
<dbReference type="CDD" id="cd07331">
    <property type="entry name" value="M48C_Oma1_like"/>
    <property type="match status" value="1"/>
</dbReference>
<comment type="caution">
    <text evidence="8">The sequence shown here is derived from an EMBL/GenBank/DDBJ whole genome shotgun (WGS) entry which is preliminary data.</text>
</comment>
<accession>A0ABU3WIX2</accession>
<organism evidence="8 9">
    <name type="scientific">Acinetobacter chinensis</name>
    <dbReference type="NCBI Taxonomy" id="2004650"/>
    <lineage>
        <taxon>Bacteria</taxon>
        <taxon>Pseudomonadati</taxon>
        <taxon>Pseudomonadota</taxon>
        <taxon>Gammaproteobacteria</taxon>
        <taxon>Moraxellales</taxon>
        <taxon>Moraxellaceae</taxon>
        <taxon>Acinetobacter</taxon>
    </lineage>
</organism>
<dbReference type="InterPro" id="IPR051156">
    <property type="entry name" value="Mito/Outer_Membr_Metalloprot"/>
</dbReference>
<gene>
    <name evidence="8" type="ORF">QR674_15420</name>
</gene>
<dbReference type="InterPro" id="IPR001915">
    <property type="entry name" value="Peptidase_M48"/>
</dbReference>
<keyword evidence="1 6" id="KW-0645">Protease</keyword>
<feature type="domain" description="Peptidase M48" evidence="7">
    <location>
        <begin position="59"/>
        <end position="204"/>
    </location>
</feature>